<evidence type="ECO:0000313" key="2">
    <source>
        <dbReference type="Proteomes" id="UP000594260"/>
    </source>
</evidence>
<dbReference type="EnsemblMetazoa" id="XM_022796697">
    <property type="protein sequence ID" value="XP_022652432"/>
    <property type="gene ID" value="LOC111246691"/>
</dbReference>
<dbReference type="PANTHER" id="PTHR15430:SF1">
    <property type="entry name" value="GLOMULIN"/>
    <property type="match status" value="1"/>
</dbReference>
<dbReference type="GeneID" id="111246691"/>
<reference evidence="1" key="1">
    <citation type="submission" date="2021-01" db="UniProtKB">
        <authorList>
            <consortium name="EnsemblMetazoa"/>
        </authorList>
    </citation>
    <scope>IDENTIFICATION</scope>
</reference>
<sequence length="551" mass="63393">MQRDSDDTWEISIAEALDAHQYSDVLRLLDEQGEQSLGTTSWELIEKAFYAVDNYKLMESERQERLEKNYVLPAVEEIGSEQIIDEMLHKLTSNITPKELIMICLTAIRKIKTTYMFERIARLVTELLNTALKPNLARILGALEILSGTLKTLSPPQEEQLDNAEERILMDTNKKARTINERYRVVADFLEDNLRFVKKDYRDILRGTNALKVGSYIVTPMESTLGLLDLCPPKKPTSSPSAQHSLAIRLKNDLNSIVDPIALLRLSKRVNERRTEHDELAVPFISGAVFCYIVFCLDSDFPRVYSVSVLADLLLTFSLALTTSPKHMHVLKGLYLIKAALPYIENCAEHDEIRLTIRRLLRSFLQVITTCSLTEAREYALSCWRELYSKCLPDFQLEIVKSLFKSFEDSSIRAFLIDEWRKLVHTTSNFADHQELIYTAAFLPGGVETDLLKHSDHIISTLNVIRYSLYSKSLAKTHHLDKYLTDLRQALDMSRAHYKLQLAAPPSDRRHLIQFPNIPREMEEDMLNQALTRFDLIEFVLAEVNANYDFK</sequence>
<dbReference type="AlphaFoldDB" id="A0A7M7JIE3"/>
<name>A0A7M7JIE3_VARDE</name>
<dbReference type="KEGG" id="vde:111246691"/>
<dbReference type="InterPro" id="IPR019516">
    <property type="entry name" value="Glomulin/ALF4"/>
</dbReference>
<proteinExistence type="predicted"/>
<dbReference type="OrthoDB" id="619536at2759"/>
<dbReference type="InterPro" id="IPR016024">
    <property type="entry name" value="ARM-type_fold"/>
</dbReference>
<dbReference type="GO" id="GO:0005737">
    <property type="term" value="C:cytoplasm"/>
    <property type="evidence" value="ECO:0007669"/>
    <property type="project" value="TreeGrafter"/>
</dbReference>
<organism evidence="1 2">
    <name type="scientific">Varroa destructor</name>
    <name type="common">Honeybee mite</name>
    <dbReference type="NCBI Taxonomy" id="109461"/>
    <lineage>
        <taxon>Eukaryota</taxon>
        <taxon>Metazoa</taxon>
        <taxon>Ecdysozoa</taxon>
        <taxon>Arthropoda</taxon>
        <taxon>Chelicerata</taxon>
        <taxon>Arachnida</taxon>
        <taxon>Acari</taxon>
        <taxon>Parasitiformes</taxon>
        <taxon>Mesostigmata</taxon>
        <taxon>Gamasina</taxon>
        <taxon>Dermanyssoidea</taxon>
        <taxon>Varroidae</taxon>
        <taxon>Varroa</taxon>
    </lineage>
</organism>
<dbReference type="SUPFAM" id="SSF48371">
    <property type="entry name" value="ARM repeat"/>
    <property type="match status" value="1"/>
</dbReference>
<dbReference type="RefSeq" id="XP_022652432.1">
    <property type="nucleotide sequence ID" value="XM_022796697.1"/>
</dbReference>
<protein>
    <submittedName>
        <fullName evidence="1">Uncharacterized protein</fullName>
    </submittedName>
</protein>
<keyword evidence="2" id="KW-1185">Reference proteome</keyword>
<dbReference type="FunCoup" id="A0A7M7JIE3">
    <property type="interactions" value="1053"/>
</dbReference>
<evidence type="ECO:0000313" key="1">
    <source>
        <dbReference type="EnsemblMetazoa" id="XP_022652432"/>
    </source>
</evidence>
<dbReference type="PANTHER" id="PTHR15430">
    <property type="entry name" value="GLOMULIN"/>
    <property type="match status" value="1"/>
</dbReference>
<dbReference type="InParanoid" id="A0A7M7JIE3"/>
<accession>A0A7M7JIE3</accession>
<dbReference type="Proteomes" id="UP000594260">
    <property type="component" value="Unplaced"/>
</dbReference>
<dbReference type="GO" id="GO:0055105">
    <property type="term" value="F:ubiquitin-protein transferase inhibitor activity"/>
    <property type="evidence" value="ECO:0007669"/>
    <property type="project" value="TreeGrafter"/>
</dbReference>